<accession>A0A382F8I7</accession>
<name>A0A382F8I7_9ZZZZ</name>
<organism evidence="1">
    <name type="scientific">marine metagenome</name>
    <dbReference type="NCBI Taxonomy" id="408172"/>
    <lineage>
        <taxon>unclassified sequences</taxon>
        <taxon>metagenomes</taxon>
        <taxon>ecological metagenomes</taxon>
    </lineage>
</organism>
<protein>
    <submittedName>
        <fullName evidence="1">Uncharacterized protein</fullName>
    </submittedName>
</protein>
<reference evidence="1" key="1">
    <citation type="submission" date="2018-05" db="EMBL/GenBank/DDBJ databases">
        <authorList>
            <person name="Lanie J.A."/>
            <person name="Ng W.-L."/>
            <person name="Kazmierczak K.M."/>
            <person name="Andrzejewski T.M."/>
            <person name="Davidsen T.M."/>
            <person name="Wayne K.J."/>
            <person name="Tettelin H."/>
            <person name="Glass J.I."/>
            <person name="Rusch D."/>
            <person name="Podicherti R."/>
            <person name="Tsui H.-C.T."/>
            <person name="Winkler M.E."/>
        </authorList>
    </citation>
    <scope>NUCLEOTIDE SEQUENCE</scope>
</reference>
<sequence length="69" mass="7654">MEAEGQTLDDMLMLTTVAAHIEGWAKNRTEVGSVFEEMFKRKYGANSVIHVSESLKPPLAVEIEAIAVY</sequence>
<dbReference type="SUPFAM" id="SSF55298">
    <property type="entry name" value="YjgF-like"/>
    <property type="match status" value="1"/>
</dbReference>
<dbReference type="CDD" id="cd00448">
    <property type="entry name" value="YjgF_YER057c_UK114_family"/>
    <property type="match status" value="1"/>
</dbReference>
<dbReference type="EMBL" id="UINC01048178">
    <property type="protein sequence ID" value="SVB58397.1"/>
    <property type="molecule type" value="Genomic_DNA"/>
</dbReference>
<dbReference type="AlphaFoldDB" id="A0A382F8I7"/>
<dbReference type="Gene3D" id="3.30.1330.40">
    <property type="entry name" value="RutC-like"/>
    <property type="match status" value="1"/>
</dbReference>
<proteinExistence type="predicted"/>
<dbReference type="InterPro" id="IPR035959">
    <property type="entry name" value="RutC-like_sf"/>
</dbReference>
<gene>
    <name evidence="1" type="ORF">METZ01_LOCUS211251</name>
</gene>
<evidence type="ECO:0000313" key="1">
    <source>
        <dbReference type="EMBL" id="SVB58397.1"/>
    </source>
</evidence>